<evidence type="ECO:0000313" key="12">
    <source>
        <dbReference type="EMBL" id="KAJ7333609.1"/>
    </source>
</evidence>
<dbReference type="GO" id="GO:0015288">
    <property type="term" value="F:porin activity"/>
    <property type="evidence" value="ECO:0007669"/>
    <property type="project" value="UniProtKB-KW"/>
</dbReference>
<keyword evidence="9" id="KW-0496">Mitochondrion</keyword>
<evidence type="ECO:0000256" key="6">
    <source>
        <dbReference type="ARBA" id="ARBA00022787"/>
    </source>
</evidence>
<dbReference type="FunFam" id="2.40.160.10:FF:000001">
    <property type="entry name" value="Voltage-dependent anion-selective channel protein 2"/>
    <property type="match status" value="1"/>
</dbReference>
<evidence type="ECO:0000256" key="1">
    <source>
        <dbReference type="ARBA" id="ARBA00004294"/>
    </source>
</evidence>
<dbReference type="GO" id="GO:0046930">
    <property type="term" value="C:pore complex"/>
    <property type="evidence" value="ECO:0007669"/>
    <property type="project" value="UniProtKB-KW"/>
</dbReference>
<name>A0A9X0CEZ6_9CNID</name>
<dbReference type="EMBL" id="MU827786">
    <property type="protein sequence ID" value="KAJ7333609.1"/>
    <property type="molecule type" value="Genomic_DNA"/>
</dbReference>
<keyword evidence="7" id="KW-0406">Ion transport</keyword>
<dbReference type="GO" id="GO:0008308">
    <property type="term" value="F:voltage-gated monoatomic anion channel activity"/>
    <property type="evidence" value="ECO:0007669"/>
    <property type="project" value="InterPro"/>
</dbReference>
<dbReference type="CDD" id="cd07306">
    <property type="entry name" value="Porin3_VDAC"/>
    <property type="match status" value="1"/>
</dbReference>
<comment type="similarity">
    <text evidence="2">Belongs to the eukaryotic mitochondrial porin family.</text>
</comment>
<dbReference type="PRINTS" id="PR00185">
    <property type="entry name" value="EUKARYTPORIN"/>
</dbReference>
<evidence type="ECO:0000256" key="4">
    <source>
        <dbReference type="ARBA" id="ARBA00022452"/>
    </source>
</evidence>
<keyword evidence="3" id="KW-0813">Transport</keyword>
<evidence type="ECO:0000256" key="3">
    <source>
        <dbReference type="ARBA" id="ARBA00022448"/>
    </source>
</evidence>
<evidence type="ECO:0000256" key="7">
    <source>
        <dbReference type="ARBA" id="ARBA00023065"/>
    </source>
</evidence>
<dbReference type="PANTHER" id="PTHR11743:SF70">
    <property type="entry name" value="GH26960P-RELATED"/>
    <property type="match status" value="1"/>
</dbReference>
<feature type="compositionally biased region" description="Polar residues" evidence="11">
    <location>
        <begin position="10"/>
        <end position="19"/>
    </location>
</feature>
<evidence type="ECO:0000256" key="8">
    <source>
        <dbReference type="ARBA" id="ARBA00023114"/>
    </source>
</evidence>
<organism evidence="12 13">
    <name type="scientific">Desmophyllum pertusum</name>
    <dbReference type="NCBI Taxonomy" id="174260"/>
    <lineage>
        <taxon>Eukaryota</taxon>
        <taxon>Metazoa</taxon>
        <taxon>Cnidaria</taxon>
        <taxon>Anthozoa</taxon>
        <taxon>Hexacorallia</taxon>
        <taxon>Scleractinia</taxon>
        <taxon>Caryophylliina</taxon>
        <taxon>Caryophylliidae</taxon>
        <taxon>Desmophyllum</taxon>
    </lineage>
</organism>
<keyword evidence="10" id="KW-0472">Membrane</keyword>
<accession>A0A9X0CEZ6</accession>
<protein>
    <submittedName>
        <fullName evidence="12">Voltage-dependent anion-selective channel protein 2</fullName>
    </submittedName>
</protein>
<keyword evidence="8" id="KW-0626">Porin</keyword>
<keyword evidence="6" id="KW-1000">Mitochondrion outer membrane</keyword>
<dbReference type="Gene3D" id="2.40.160.10">
    <property type="entry name" value="Porin"/>
    <property type="match status" value="1"/>
</dbReference>
<dbReference type="Proteomes" id="UP001163046">
    <property type="component" value="Unassembled WGS sequence"/>
</dbReference>
<keyword evidence="5" id="KW-0812">Transmembrane</keyword>
<proteinExistence type="inferred from homology"/>
<dbReference type="PANTHER" id="PTHR11743">
    <property type="entry name" value="VOLTAGE-DEPENDENT ANION-SELECTIVE CHANNEL"/>
    <property type="match status" value="1"/>
</dbReference>
<evidence type="ECO:0000256" key="10">
    <source>
        <dbReference type="ARBA" id="ARBA00023136"/>
    </source>
</evidence>
<dbReference type="AlphaFoldDB" id="A0A9X0CEZ6"/>
<keyword evidence="4" id="KW-1134">Transmembrane beta strand</keyword>
<comment type="caution">
    <text evidence="12">The sequence shown here is derived from an EMBL/GenBank/DDBJ whole genome shotgun (WGS) entry which is preliminary data.</text>
</comment>
<evidence type="ECO:0000313" key="13">
    <source>
        <dbReference type="Proteomes" id="UP001163046"/>
    </source>
</evidence>
<dbReference type="OrthoDB" id="7827681at2759"/>
<evidence type="ECO:0000256" key="2">
    <source>
        <dbReference type="ARBA" id="ARBA00007780"/>
    </source>
</evidence>
<evidence type="ECO:0000256" key="11">
    <source>
        <dbReference type="SAM" id="MobiDB-lite"/>
    </source>
</evidence>
<sequence length="319" mass="34953">MSPCILCQSPHGTSHSSAKSSRRREVRLQWRENNRMANVPPKYDDLGKESRDVFGKGYGFGAVKLDLKTKTKKGVELITSGSSNNDTGKVFGSLETKYKYADYGVTFGEKWTTDNVLTTQITVEDQIAKGLKLEFDTSFAPNTGKKSAKIKSAYKQDYFNGTGDVDFDFAGPTVQASAVIGYEGWVAGYQAAYDTAKSKLIGNNFSFGYRSDDFHIHSSVNDGSRFTGSVYHKINNNLEAAAQLNWASGNSSTTFQVGCKYDIDKDSSIRTKVNNTSQVGLAYTQRLRDGIKVTLSSLIDTKNLNQGGHKIGLGLDLEA</sequence>
<dbReference type="InterPro" id="IPR027246">
    <property type="entry name" value="Porin_Euk/Tom40"/>
</dbReference>
<evidence type="ECO:0000256" key="5">
    <source>
        <dbReference type="ARBA" id="ARBA00022692"/>
    </source>
</evidence>
<keyword evidence="13" id="KW-1185">Reference proteome</keyword>
<evidence type="ECO:0000256" key="9">
    <source>
        <dbReference type="ARBA" id="ARBA00023128"/>
    </source>
</evidence>
<dbReference type="InterPro" id="IPR023614">
    <property type="entry name" value="Porin_dom_sf"/>
</dbReference>
<comment type="subcellular location">
    <subcellularLocation>
        <location evidence="1">Mitochondrion outer membrane</location>
    </subcellularLocation>
</comment>
<dbReference type="GO" id="GO:0005741">
    <property type="term" value="C:mitochondrial outer membrane"/>
    <property type="evidence" value="ECO:0007669"/>
    <property type="project" value="UniProtKB-SubCell"/>
</dbReference>
<dbReference type="InterPro" id="IPR001925">
    <property type="entry name" value="Porin_Euk"/>
</dbReference>
<gene>
    <name evidence="12" type="primary">VDAC2</name>
    <name evidence="12" type="ORF">OS493_017152</name>
</gene>
<feature type="region of interest" description="Disordered" evidence="11">
    <location>
        <begin position="1"/>
        <end position="25"/>
    </location>
</feature>
<reference evidence="12" key="1">
    <citation type="submission" date="2023-01" db="EMBL/GenBank/DDBJ databases">
        <title>Genome assembly of the deep-sea coral Lophelia pertusa.</title>
        <authorList>
            <person name="Herrera S."/>
            <person name="Cordes E."/>
        </authorList>
    </citation>
    <scope>NUCLEOTIDE SEQUENCE</scope>
    <source>
        <strain evidence="12">USNM1676648</strain>
        <tissue evidence="12">Polyp</tissue>
    </source>
</reference>
<dbReference type="Pfam" id="PF01459">
    <property type="entry name" value="Porin_3"/>
    <property type="match status" value="1"/>
</dbReference>